<name>A0A067PLQ5_9AGAM</name>
<evidence type="ECO:0000256" key="8">
    <source>
        <dbReference type="ARBA" id="ARBA00023242"/>
    </source>
</evidence>
<evidence type="ECO:0000256" key="6">
    <source>
        <dbReference type="ARBA" id="ARBA00022763"/>
    </source>
</evidence>
<evidence type="ECO:0000256" key="9">
    <source>
        <dbReference type="SAM" id="MobiDB-lite"/>
    </source>
</evidence>
<dbReference type="Pfam" id="PF23096">
    <property type="entry name" value="HEAT_PSME4"/>
    <property type="match status" value="1"/>
</dbReference>
<dbReference type="GO" id="GO:0005829">
    <property type="term" value="C:cytosol"/>
    <property type="evidence" value="ECO:0007669"/>
    <property type="project" value="TreeGrafter"/>
</dbReference>
<dbReference type="SUPFAM" id="SSF48371">
    <property type="entry name" value="ARM repeat"/>
    <property type="match status" value="2"/>
</dbReference>
<dbReference type="PANTHER" id="PTHR32170:SF3">
    <property type="entry name" value="PROTEASOME ACTIVATOR COMPLEX SUBUNIT 4"/>
    <property type="match status" value="1"/>
</dbReference>
<accession>A0A067PLQ5</accession>
<evidence type="ECO:0000259" key="10">
    <source>
        <dbReference type="Pfam" id="PF11919"/>
    </source>
</evidence>
<comment type="similarity">
    <text evidence="3">Belongs to the BLM10 family.</text>
</comment>
<feature type="domain" description="Proteasome activator Blm10 middle HEAT repeats region" evidence="11">
    <location>
        <begin position="444"/>
        <end position="983"/>
    </location>
</feature>
<dbReference type="GO" id="GO:0070628">
    <property type="term" value="F:proteasome binding"/>
    <property type="evidence" value="ECO:0007669"/>
    <property type="project" value="InterPro"/>
</dbReference>
<comment type="subcellular location">
    <subcellularLocation>
        <location evidence="2">Cytoplasm</location>
    </subcellularLocation>
    <subcellularLocation>
        <location evidence="1">Nucleus speckle</location>
    </subcellularLocation>
</comment>
<dbReference type="InterPro" id="IPR021843">
    <property type="entry name" value="PSME4_C"/>
</dbReference>
<dbReference type="GO" id="GO:0016504">
    <property type="term" value="F:peptidase activator activity"/>
    <property type="evidence" value="ECO:0007669"/>
    <property type="project" value="InterPro"/>
</dbReference>
<evidence type="ECO:0000256" key="7">
    <source>
        <dbReference type="ARBA" id="ARBA00023204"/>
    </source>
</evidence>
<dbReference type="EMBL" id="KL197727">
    <property type="protein sequence ID" value="KDQ54765.1"/>
    <property type="molecule type" value="Genomic_DNA"/>
</dbReference>
<feature type="domain" description="Proteasome activator complex subunit 4 C-terminal" evidence="10">
    <location>
        <begin position="1923"/>
        <end position="2009"/>
    </location>
</feature>
<dbReference type="GO" id="GO:0016607">
    <property type="term" value="C:nuclear speck"/>
    <property type="evidence" value="ECO:0007669"/>
    <property type="project" value="UniProtKB-SubCell"/>
</dbReference>
<dbReference type="GO" id="GO:0006281">
    <property type="term" value="P:DNA repair"/>
    <property type="evidence" value="ECO:0007669"/>
    <property type="project" value="UniProtKB-KW"/>
</dbReference>
<evidence type="ECO:0000313" key="13">
    <source>
        <dbReference type="EMBL" id="KDQ54765.1"/>
    </source>
</evidence>
<evidence type="ECO:0000256" key="1">
    <source>
        <dbReference type="ARBA" id="ARBA00004324"/>
    </source>
</evidence>
<proteinExistence type="inferred from homology"/>
<keyword evidence="8" id="KW-0539">Nucleus</keyword>
<dbReference type="InParanoid" id="A0A067PLQ5"/>
<dbReference type="GO" id="GO:0010499">
    <property type="term" value="P:proteasomal ubiquitin-independent protein catabolic process"/>
    <property type="evidence" value="ECO:0007669"/>
    <property type="project" value="TreeGrafter"/>
</dbReference>
<dbReference type="Pfam" id="PF16507">
    <property type="entry name" value="HEAT_PSME4_mid"/>
    <property type="match status" value="1"/>
</dbReference>
<dbReference type="InterPro" id="IPR016024">
    <property type="entry name" value="ARM-type_fold"/>
</dbReference>
<evidence type="ECO:0000259" key="11">
    <source>
        <dbReference type="Pfam" id="PF16507"/>
    </source>
</evidence>
<dbReference type="InterPro" id="IPR011989">
    <property type="entry name" value="ARM-like"/>
</dbReference>
<dbReference type="PANTHER" id="PTHR32170">
    <property type="entry name" value="PROTEASOME ACTIVATOR COMPLEX SUBUNIT 4"/>
    <property type="match status" value="1"/>
</dbReference>
<organism evidence="13 14">
    <name type="scientific">Jaapia argillacea MUCL 33604</name>
    <dbReference type="NCBI Taxonomy" id="933084"/>
    <lineage>
        <taxon>Eukaryota</taxon>
        <taxon>Fungi</taxon>
        <taxon>Dikarya</taxon>
        <taxon>Basidiomycota</taxon>
        <taxon>Agaricomycotina</taxon>
        <taxon>Agaricomycetes</taxon>
        <taxon>Agaricomycetidae</taxon>
        <taxon>Jaapiales</taxon>
        <taxon>Jaapiaceae</taxon>
        <taxon>Jaapia</taxon>
    </lineage>
</organism>
<keyword evidence="6" id="KW-0227">DNA damage</keyword>
<keyword evidence="5" id="KW-0677">Repeat</keyword>
<reference evidence="14" key="1">
    <citation type="journal article" date="2014" name="Proc. Natl. Acad. Sci. U.S.A.">
        <title>Extensive sampling of basidiomycete genomes demonstrates inadequacy of the white-rot/brown-rot paradigm for wood decay fungi.</title>
        <authorList>
            <person name="Riley R."/>
            <person name="Salamov A.A."/>
            <person name="Brown D.W."/>
            <person name="Nagy L.G."/>
            <person name="Floudas D."/>
            <person name="Held B.W."/>
            <person name="Levasseur A."/>
            <person name="Lombard V."/>
            <person name="Morin E."/>
            <person name="Otillar R."/>
            <person name="Lindquist E.A."/>
            <person name="Sun H."/>
            <person name="LaButti K.M."/>
            <person name="Schmutz J."/>
            <person name="Jabbour D."/>
            <person name="Luo H."/>
            <person name="Baker S.E."/>
            <person name="Pisabarro A.G."/>
            <person name="Walton J.D."/>
            <person name="Blanchette R.A."/>
            <person name="Henrissat B."/>
            <person name="Martin F."/>
            <person name="Cullen D."/>
            <person name="Hibbett D.S."/>
            <person name="Grigoriev I.V."/>
        </authorList>
    </citation>
    <scope>NUCLEOTIDE SEQUENCE [LARGE SCALE GENOMIC DNA]</scope>
    <source>
        <strain evidence="14">MUCL 33604</strain>
    </source>
</reference>
<dbReference type="InterPro" id="IPR032430">
    <property type="entry name" value="Blm10_mid"/>
</dbReference>
<dbReference type="OrthoDB" id="17907at2759"/>
<evidence type="ECO:0000259" key="12">
    <source>
        <dbReference type="Pfam" id="PF23096"/>
    </source>
</evidence>
<dbReference type="STRING" id="933084.A0A067PLQ5"/>
<gene>
    <name evidence="13" type="ORF">JAAARDRAFT_71570</name>
</gene>
<dbReference type="Proteomes" id="UP000027265">
    <property type="component" value="Unassembled WGS sequence"/>
</dbReference>
<keyword evidence="4" id="KW-0963">Cytoplasm</keyword>
<dbReference type="InterPro" id="IPR035309">
    <property type="entry name" value="PSME4"/>
</dbReference>
<evidence type="ECO:0000256" key="2">
    <source>
        <dbReference type="ARBA" id="ARBA00004496"/>
    </source>
</evidence>
<dbReference type="Pfam" id="PF11919">
    <property type="entry name" value="PSME4_C"/>
    <property type="match status" value="1"/>
</dbReference>
<protein>
    <recommendedName>
        <fullName evidence="15">Proteasome activator complex subunit 4 C-terminal domain-containing protein</fullName>
    </recommendedName>
</protein>
<dbReference type="Gene3D" id="1.25.10.10">
    <property type="entry name" value="Leucine-rich Repeat Variant"/>
    <property type="match status" value="1"/>
</dbReference>
<dbReference type="HOGENOM" id="CLU_000772_3_0_1"/>
<evidence type="ECO:0000256" key="4">
    <source>
        <dbReference type="ARBA" id="ARBA00022490"/>
    </source>
</evidence>
<evidence type="ECO:0008006" key="15">
    <source>
        <dbReference type="Google" id="ProtNLM"/>
    </source>
</evidence>
<evidence type="ECO:0000256" key="3">
    <source>
        <dbReference type="ARBA" id="ARBA00005739"/>
    </source>
</evidence>
<evidence type="ECO:0000313" key="14">
    <source>
        <dbReference type="Proteomes" id="UP000027265"/>
    </source>
</evidence>
<evidence type="ECO:0000256" key="5">
    <source>
        <dbReference type="ARBA" id="ARBA00022737"/>
    </source>
</evidence>
<sequence length="2022" mass="231013">MILPDLSTLTLHDPGPNATRRQTPPPPPIPEDIDEGTDRGLVKLKTYAKSISYSIEPNSKMQKMLDFILLRIVQCVEAKDYDPGLLQWDSMLTYWSMLKYPIPKEKRIKLAKIYFHICTTPGMPTHIVATCADELRLLTRSKKKLSVEDMRLPWMPIYKLLSKDLFLTRRQFEISQTTWYMGYIAENVRRFFHPAAIDEMLSTFLPMFNGTDLDSVLSSQYYMLTFLPLTHPQSYLPMLFRLWESLNSYLYDERMLGFLSRLAEMHVDPTASDPDLIDQIPDDARSEGEGRPQWSRDDLKHDKPWPGIFDDKGVGIFSEGQWSFIMCKCLASMEISLADGGGSLTTGPSADSQAGFEIGRLPKPTWRIASLARIIVYSMAPDGMPAPASNMPTPTGTPFASGASTPYLQDGFTLGDYLSAPIHKLGRAKPRPYYVGGSKALDSLVKLIASTESFFHPTNSGAWTADLSAFIKYIVYDFNKRWHEEQQPDCKTPMNRRLTRAMKRELVKSLRTVALLAMFSQDGTTVGNIQSCLKSMSVMEPDLILYPILERAVPSLEALVETQRTLAVIKALGAVAPSLVCRDVYYPGAKHLIPILQLLIPGIDLNDPSKTLCTTAFLVEISQYIMIGEVPDDEMETPTLANTNGWQIPDKSAGRFPTFELDGFPEPFETLEGRRLSNDEEDVLLKDATGSFADWVTSFVRRVIQLLENLPEEGINGAVAGGTTEVQVVDAVAGACSQICVHLSEPLYDLVLNLVYEYATTNVRSNAVRAIHQLVECVANANPEKTLAKFMPFCLANIRIELENGASSLRTTSTSTPLPSDATLHWNLAILRGAMYNDGKAVLKYKEDLLPLFSLLHNKTLSKRGFSWSGKLLSSTLLTLTHTYPLENKFVNPDEWESEDFRRNHHRYWGKLYRPEEVKISWHVPNDEEIRFALQIFKDIVEPTMDELDKLLTEGVVRDATWRNDFCRHLSFVRNAFSGIPTLAKEIVSEQDIQLSTETSDILNEIPEMIASIEPLNSGFPLTDPTDVRHQYISSLRGRFGKFLHKASGSLLRQGEENTLDAVEMLIRSIRTYMLEYGDSRDSYYLQCDQYSSERSVTRQYANQKMWPRAVFVRRARLYHSARLRWNSIERRRGRVEDDLIDDLVQWAMWNYATIRESAQSLLESLCSVFDGLRRRCLPTLYQALQPGTDDDRMKGALWTLNCPVFAKYAVSEPTLATEFIKRLFSCQHNEKPSIQDCVAVMSENCLNSFVEPCFLIYVIENPALNAVLDDMKVALQCGDADVNLVSRCREMRLKRNELMNKAIKDTTCVILEIANSSKTHWRYSIVAIRCLRTLIRRDEPLSPELARYFLEKSYDSHPSMRYYAQRAVMKISRYIKVRTFNHGFVDMVQEQNHNPLRVKVRVQEPSANTTSDFLEGFKATLNPDTNPETFLCDKITSGWLVWRDTNDVFLLPPKPVGAFQSWDPTSRETLTAMREVVKESTFWTKLSTHFSMENHQEVISQDNVSCVKSIFQLLGDDPLDAIKPVAEKLLGDPDKNKQRGGAELVAGLIGGSKHWPRDAQQRLWDWCMPRIKKIMVHQVKTDTLLIWTSFLEYIFYRKDPRRAQPIVDFLIEEFQLLDYNAESSFDAVKTLCFFRSFFEELDWKFSAWIEDVLRRIWPEIGSEHDDVRAYIAEIFAFSDNIKRQPRPSVPIAEVFLKECRTLPPQYDIMDSRGTFHISRVHELVEKFKVWREERIPGVRAFQSTYDRVGVTVCKWLFQIVHDPNAIAVYDYVLPLMPEIFRFTEVNDNNELSSRASVLLIRMCGVTPPKVLVNPILDGVFEAIQTSPSWRVRLQALPLVQVFYFRHMPLISDIKVVEILEVICKCLDDEIIEVREMAATTLCGILRLSPRRSVLTLKDRFVKSAKSVHLPERGSPNYSVAIRQRHAAILGICALVDSYPYTVERWMPELLTNVLAEHTYDPIPISNTVRKCARNFKKTHQDTWHEDSKRFDEDQLAALSTLLTGSSYCTFADDFAYQTHDS</sequence>
<feature type="region of interest" description="Disordered" evidence="9">
    <location>
        <begin position="270"/>
        <end position="301"/>
    </location>
</feature>
<dbReference type="InterPro" id="IPR055455">
    <property type="entry name" value="HEAT_PSME4"/>
</dbReference>
<feature type="region of interest" description="Disordered" evidence="9">
    <location>
        <begin position="1"/>
        <end position="36"/>
    </location>
</feature>
<keyword evidence="7" id="KW-0234">DNA repair</keyword>
<feature type="compositionally biased region" description="Basic and acidic residues" evidence="9">
    <location>
        <begin position="282"/>
        <end position="301"/>
    </location>
</feature>
<keyword evidence="14" id="KW-1185">Reference proteome</keyword>
<feature type="domain" description="Proteasome activator complex subunit 4-like HEAT repeat-like" evidence="12">
    <location>
        <begin position="1437"/>
        <end position="1633"/>
    </location>
</feature>